<dbReference type="EMBL" id="JAWCUI010000035">
    <property type="protein sequence ID" value="KAL1894037.1"/>
    <property type="molecule type" value="Genomic_DNA"/>
</dbReference>
<dbReference type="InterPro" id="IPR001753">
    <property type="entry name" value="Enoyl-CoA_hydra/iso"/>
</dbReference>
<accession>A0ABR3Z1G7</accession>
<dbReference type="InterPro" id="IPR029045">
    <property type="entry name" value="ClpP/crotonase-like_dom_sf"/>
</dbReference>
<sequence length="126" mass="14215">MCRNQTREPFAMLDLQIPVIAAVNGPVIVHAELALLSDIVIASTTPIFTTATLTTVYRELLGHNRSRYFISMGEKIYAPGAKTLGVVSEVLPLDQLLDRTWEIARTKFLPKNRVQRRLARSLWIQP</sequence>
<proteinExistence type="predicted"/>
<comment type="caution">
    <text evidence="1">The sequence shown here is derived from an EMBL/GenBank/DDBJ whole genome shotgun (WGS) entry which is preliminary data.</text>
</comment>
<evidence type="ECO:0000313" key="2">
    <source>
        <dbReference type="Proteomes" id="UP001583186"/>
    </source>
</evidence>
<dbReference type="Gene3D" id="3.90.226.10">
    <property type="entry name" value="2-enoyl-CoA Hydratase, Chain A, domain 1"/>
    <property type="match status" value="1"/>
</dbReference>
<evidence type="ECO:0000313" key="1">
    <source>
        <dbReference type="EMBL" id="KAL1894037.1"/>
    </source>
</evidence>
<dbReference type="CDD" id="cd06558">
    <property type="entry name" value="crotonase-like"/>
    <property type="match status" value="1"/>
</dbReference>
<dbReference type="Pfam" id="PF00378">
    <property type="entry name" value="ECH_1"/>
    <property type="match status" value="1"/>
</dbReference>
<organism evidence="1 2">
    <name type="scientific">Sporothrix stenoceras</name>
    <dbReference type="NCBI Taxonomy" id="5173"/>
    <lineage>
        <taxon>Eukaryota</taxon>
        <taxon>Fungi</taxon>
        <taxon>Dikarya</taxon>
        <taxon>Ascomycota</taxon>
        <taxon>Pezizomycotina</taxon>
        <taxon>Sordariomycetes</taxon>
        <taxon>Sordariomycetidae</taxon>
        <taxon>Ophiostomatales</taxon>
        <taxon>Ophiostomataceae</taxon>
        <taxon>Sporothrix</taxon>
    </lineage>
</organism>
<name>A0ABR3Z1G7_9PEZI</name>
<dbReference type="Proteomes" id="UP001583186">
    <property type="component" value="Unassembled WGS sequence"/>
</dbReference>
<dbReference type="SUPFAM" id="SSF52096">
    <property type="entry name" value="ClpP/crotonase"/>
    <property type="match status" value="1"/>
</dbReference>
<reference evidence="1 2" key="1">
    <citation type="journal article" date="2024" name="IMA Fungus">
        <title>IMA Genome - F19 : A genome assembly and annotation guide to empower mycologists, including annotated draft genome sequences of Ceratocystis pirilliformis, Diaporthe australafricana, Fusarium ophioides, Paecilomyces lecythidis, and Sporothrix stenoceras.</title>
        <authorList>
            <person name="Aylward J."/>
            <person name="Wilson A.M."/>
            <person name="Visagie C.M."/>
            <person name="Spraker J."/>
            <person name="Barnes I."/>
            <person name="Buitendag C."/>
            <person name="Ceriani C."/>
            <person name="Del Mar Angel L."/>
            <person name="du Plessis D."/>
            <person name="Fuchs T."/>
            <person name="Gasser K."/>
            <person name="Kramer D."/>
            <person name="Li W."/>
            <person name="Munsamy K."/>
            <person name="Piso A."/>
            <person name="Price J.L."/>
            <person name="Sonnekus B."/>
            <person name="Thomas C."/>
            <person name="van der Nest A."/>
            <person name="van Dijk A."/>
            <person name="van Heerden A."/>
            <person name="van Vuuren N."/>
            <person name="Yilmaz N."/>
            <person name="Duong T.A."/>
            <person name="van der Merwe N.A."/>
            <person name="Wingfield M.J."/>
            <person name="Wingfield B.D."/>
        </authorList>
    </citation>
    <scope>NUCLEOTIDE SEQUENCE [LARGE SCALE GENOMIC DNA]</scope>
    <source>
        <strain evidence="1 2">CMW 5346</strain>
    </source>
</reference>
<keyword evidence="2" id="KW-1185">Reference proteome</keyword>
<gene>
    <name evidence="1" type="ORF">Sste5346_006179</name>
</gene>
<protein>
    <submittedName>
        <fullName evidence="1">Uncharacterized protein</fullName>
    </submittedName>
</protein>